<name>A0AAD3X1H3_MICMQ</name>
<dbReference type="Proteomes" id="UP000436027">
    <property type="component" value="Unassembled WGS sequence"/>
</dbReference>
<evidence type="ECO:0000313" key="1">
    <source>
        <dbReference type="EMBL" id="KAB1883657.1"/>
    </source>
</evidence>
<proteinExistence type="predicted"/>
<evidence type="ECO:0000313" key="2">
    <source>
        <dbReference type="Proteomes" id="UP000436027"/>
    </source>
</evidence>
<accession>A0AAD3X1H3</accession>
<organism evidence="1 2">
    <name type="scientific">Microbacterium maritypicum</name>
    <name type="common">Microbacterium liquefaciens</name>
    <dbReference type="NCBI Taxonomy" id="33918"/>
    <lineage>
        <taxon>Bacteria</taxon>
        <taxon>Bacillati</taxon>
        <taxon>Actinomycetota</taxon>
        <taxon>Actinomycetes</taxon>
        <taxon>Micrococcales</taxon>
        <taxon>Microbacteriaceae</taxon>
        <taxon>Microbacterium</taxon>
    </lineage>
</organism>
<dbReference type="AlphaFoldDB" id="A0AAD3X1H3"/>
<gene>
    <name evidence="1" type="ORF">F6W70_13755</name>
</gene>
<evidence type="ECO:0008006" key="3">
    <source>
        <dbReference type="Google" id="ProtNLM"/>
    </source>
</evidence>
<sequence>MTDESTMEPFEPYIGTAKMDAEKRLDDLRARREREPDGWLALQLAEYWNGFSTVAVFKPDEVEGRDFAVAIAGRPQQFAAGPGLVAVLLDKPTLAVEVYADGVRTPLELVRL</sequence>
<dbReference type="RefSeq" id="WP_151487025.1">
    <property type="nucleotide sequence ID" value="NZ_BAAAIN010000001.1"/>
</dbReference>
<comment type="caution">
    <text evidence="1">The sequence shown here is derived from an EMBL/GenBank/DDBJ whole genome shotgun (WGS) entry which is preliminary data.</text>
</comment>
<reference evidence="1 2" key="1">
    <citation type="submission" date="2019-09" db="EMBL/GenBank/DDBJ databases">
        <title>Whole genome sequencing of Microbacterium maritypicum.</title>
        <authorList>
            <person name="Lenchi N."/>
        </authorList>
    </citation>
    <scope>NUCLEOTIDE SEQUENCE [LARGE SCALE GENOMIC DNA]</scope>
    <source>
        <strain evidence="1 2">DSM 12512</strain>
    </source>
</reference>
<protein>
    <recommendedName>
        <fullName evidence="3">SseB protein N-terminal domain-containing protein</fullName>
    </recommendedName>
</protein>
<dbReference type="EMBL" id="WAAQ01000002">
    <property type="protein sequence ID" value="KAB1883657.1"/>
    <property type="molecule type" value="Genomic_DNA"/>
</dbReference>